<dbReference type="PANTHER" id="PTHR30346">
    <property type="entry name" value="TRANSCRIPTIONAL DUAL REGULATOR HCAR-RELATED"/>
    <property type="match status" value="1"/>
</dbReference>
<dbReference type="GO" id="GO:0003677">
    <property type="term" value="F:DNA binding"/>
    <property type="evidence" value="ECO:0007669"/>
    <property type="project" value="UniProtKB-KW"/>
</dbReference>
<feature type="domain" description="HTH lysR-type" evidence="5">
    <location>
        <begin position="1"/>
        <end position="53"/>
    </location>
</feature>
<dbReference type="Gene3D" id="1.10.10.10">
    <property type="entry name" value="Winged helix-like DNA-binding domain superfamily/Winged helix DNA-binding domain"/>
    <property type="match status" value="1"/>
</dbReference>
<evidence type="ECO:0000256" key="4">
    <source>
        <dbReference type="ARBA" id="ARBA00023163"/>
    </source>
</evidence>
<evidence type="ECO:0000313" key="6">
    <source>
        <dbReference type="EMBL" id="MBC5734927.1"/>
    </source>
</evidence>
<accession>A0A8J6M6E3</accession>
<evidence type="ECO:0000256" key="2">
    <source>
        <dbReference type="ARBA" id="ARBA00023015"/>
    </source>
</evidence>
<dbReference type="SUPFAM" id="SSF53850">
    <property type="entry name" value="Periplasmic binding protein-like II"/>
    <property type="match status" value="1"/>
</dbReference>
<name>A0A8J6M6E3_9FIRM</name>
<dbReference type="InterPro" id="IPR005119">
    <property type="entry name" value="LysR_subst-bd"/>
</dbReference>
<dbReference type="FunFam" id="1.10.10.10:FF:000001">
    <property type="entry name" value="LysR family transcriptional regulator"/>
    <property type="match status" value="1"/>
</dbReference>
<dbReference type="RefSeq" id="WP_186908747.1">
    <property type="nucleotide sequence ID" value="NZ_JACOPP010000029.1"/>
</dbReference>
<sequence length="289" mass="32113">MQYFITLARHMNFTRAAEALFVSQPTLSRHIELLEQELGFALIEREKKQISLTPAGEAMLVTLKSALRLIEAGREQGARLARGSQGLLRVGLLDSLDGDALLPNLIAPFRRECPDVRLEFERHSFNALRDRLSWGKLDVLITVDIDCENLAGVATRPVASFPKVLLMSRLHPLAGRLDRSFADFRSDTFFIPGEEDSPGREQALCAVTGRCGFTPACIRTVPNLESAFFSVAAGLGVMIVDKSTKYIRDPHCTYLELDEADAPRAVLVAAYRQDNTNPAAKRFLERLKA</sequence>
<keyword evidence="3" id="KW-0238">DNA-binding</keyword>
<dbReference type="Gene3D" id="3.40.190.10">
    <property type="entry name" value="Periplasmic binding protein-like II"/>
    <property type="match status" value="2"/>
</dbReference>
<reference evidence="6" key="1">
    <citation type="submission" date="2020-08" db="EMBL/GenBank/DDBJ databases">
        <title>Genome public.</title>
        <authorList>
            <person name="Liu C."/>
            <person name="Sun Q."/>
        </authorList>
    </citation>
    <scope>NUCLEOTIDE SEQUENCE</scope>
    <source>
        <strain evidence="6">NSJ-51</strain>
    </source>
</reference>
<protein>
    <submittedName>
        <fullName evidence="6">LysR family transcriptional regulator</fullName>
    </submittedName>
</protein>
<dbReference type="PRINTS" id="PR00039">
    <property type="entry name" value="HTHLYSR"/>
</dbReference>
<keyword evidence="7" id="KW-1185">Reference proteome</keyword>
<dbReference type="CDD" id="cd08414">
    <property type="entry name" value="PBP2_LTTR_aromatics_like"/>
    <property type="match status" value="1"/>
</dbReference>
<dbReference type="Proteomes" id="UP000661435">
    <property type="component" value="Unassembled WGS sequence"/>
</dbReference>
<keyword evidence="2" id="KW-0805">Transcription regulation</keyword>
<dbReference type="InterPro" id="IPR000847">
    <property type="entry name" value="LysR_HTH_N"/>
</dbReference>
<evidence type="ECO:0000256" key="1">
    <source>
        <dbReference type="ARBA" id="ARBA00009437"/>
    </source>
</evidence>
<evidence type="ECO:0000259" key="5">
    <source>
        <dbReference type="PROSITE" id="PS50931"/>
    </source>
</evidence>
<dbReference type="GO" id="GO:0003700">
    <property type="term" value="F:DNA-binding transcription factor activity"/>
    <property type="evidence" value="ECO:0007669"/>
    <property type="project" value="InterPro"/>
</dbReference>
<dbReference type="GO" id="GO:0032993">
    <property type="term" value="C:protein-DNA complex"/>
    <property type="evidence" value="ECO:0007669"/>
    <property type="project" value="TreeGrafter"/>
</dbReference>
<dbReference type="InterPro" id="IPR036388">
    <property type="entry name" value="WH-like_DNA-bd_sf"/>
</dbReference>
<dbReference type="PANTHER" id="PTHR30346:SF0">
    <property type="entry name" value="HCA OPERON TRANSCRIPTIONAL ACTIVATOR HCAR"/>
    <property type="match status" value="1"/>
</dbReference>
<dbReference type="EMBL" id="JACOPP010000029">
    <property type="protein sequence ID" value="MBC5734927.1"/>
    <property type="molecule type" value="Genomic_DNA"/>
</dbReference>
<dbReference type="PROSITE" id="PS50931">
    <property type="entry name" value="HTH_LYSR"/>
    <property type="match status" value="1"/>
</dbReference>
<comment type="similarity">
    <text evidence="1">Belongs to the LysR transcriptional regulatory family.</text>
</comment>
<dbReference type="SUPFAM" id="SSF46785">
    <property type="entry name" value="Winged helix' DNA-binding domain"/>
    <property type="match status" value="1"/>
</dbReference>
<dbReference type="Pfam" id="PF00126">
    <property type="entry name" value="HTH_1"/>
    <property type="match status" value="1"/>
</dbReference>
<dbReference type="Pfam" id="PF03466">
    <property type="entry name" value="LysR_substrate"/>
    <property type="match status" value="1"/>
</dbReference>
<gene>
    <name evidence="6" type="ORF">H8S57_14505</name>
</gene>
<dbReference type="AlphaFoldDB" id="A0A8J6M6E3"/>
<proteinExistence type="inferred from homology"/>
<evidence type="ECO:0000256" key="3">
    <source>
        <dbReference type="ARBA" id="ARBA00023125"/>
    </source>
</evidence>
<keyword evidence="4" id="KW-0804">Transcription</keyword>
<evidence type="ECO:0000313" key="7">
    <source>
        <dbReference type="Proteomes" id="UP000661435"/>
    </source>
</evidence>
<dbReference type="InterPro" id="IPR036390">
    <property type="entry name" value="WH_DNA-bd_sf"/>
</dbReference>
<organism evidence="6 7">
    <name type="scientific">Lawsonibacter hominis</name>
    <dbReference type="NCBI Taxonomy" id="2763053"/>
    <lineage>
        <taxon>Bacteria</taxon>
        <taxon>Bacillati</taxon>
        <taxon>Bacillota</taxon>
        <taxon>Clostridia</taxon>
        <taxon>Eubacteriales</taxon>
        <taxon>Oscillospiraceae</taxon>
        <taxon>Lawsonibacter</taxon>
    </lineage>
</organism>
<comment type="caution">
    <text evidence="6">The sequence shown here is derived from an EMBL/GenBank/DDBJ whole genome shotgun (WGS) entry which is preliminary data.</text>
</comment>